<keyword evidence="1" id="KW-0472">Membrane</keyword>
<dbReference type="Proteomes" id="UP000002899">
    <property type="component" value="Chromosome IV"/>
</dbReference>
<proteinExistence type="predicted"/>
<gene>
    <name evidence="2" type="ORF">BmR1_04g09865</name>
</gene>
<keyword evidence="3" id="KW-1185">Reference proteome</keyword>
<reference evidence="2 3" key="2">
    <citation type="journal article" date="2013" name="PLoS ONE">
        <title>Whole genome mapping and re-organization of the nuclear and mitochondrial genomes of Babesia microti isolates.</title>
        <authorList>
            <person name="Cornillot E."/>
            <person name="Dassouli A."/>
            <person name="Garg A."/>
            <person name="Pachikara N."/>
            <person name="Randazzo S."/>
            <person name="Depoix D."/>
            <person name="Carcy B."/>
            <person name="Delbecq S."/>
            <person name="Frutos R."/>
            <person name="Silva J.C."/>
            <person name="Sutton R."/>
            <person name="Krause P.J."/>
            <person name="Mamoun C.B."/>
        </authorList>
    </citation>
    <scope>NUCLEOTIDE SEQUENCE [LARGE SCALE GENOMIC DNA]</scope>
    <source>
        <strain evidence="2 3">RI</strain>
    </source>
</reference>
<dbReference type="RefSeq" id="XP_012650548.1">
    <property type="nucleotide sequence ID" value="XM_012795094.1"/>
</dbReference>
<dbReference type="EMBL" id="LN871599">
    <property type="protein sequence ID" value="CCF76140.1"/>
    <property type="molecule type" value="Genomic_DNA"/>
</dbReference>
<accession>I7JE26</accession>
<keyword evidence="1" id="KW-0812">Transmembrane</keyword>
<evidence type="ECO:0000313" key="3">
    <source>
        <dbReference type="Proteomes" id="UP000002899"/>
    </source>
</evidence>
<dbReference type="VEuPathDB" id="PiroplasmaDB:BmR1_04g09865"/>
<reference evidence="2 3" key="1">
    <citation type="journal article" date="2012" name="Nucleic Acids Res.">
        <title>Sequencing of the smallest Apicomplexan genome from the human pathogen Babesia microti.</title>
        <authorList>
            <person name="Cornillot E."/>
            <person name="Hadj-Kaddour K."/>
            <person name="Dassouli A."/>
            <person name="Noel B."/>
            <person name="Ranwez V."/>
            <person name="Vacherie B."/>
            <person name="Augagneur Y."/>
            <person name="Bres V."/>
            <person name="Duclos A."/>
            <person name="Randazzo S."/>
            <person name="Carcy B."/>
            <person name="Debierre-Grockiego F."/>
            <person name="Delbecq S."/>
            <person name="Moubri-Menage K."/>
            <person name="Shams-Eldin H."/>
            <person name="Usmani-Brown S."/>
            <person name="Bringaud F."/>
            <person name="Wincker P."/>
            <person name="Vivares C.P."/>
            <person name="Schwarz R.T."/>
            <person name="Schetters T.P."/>
            <person name="Krause P.J."/>
            <person name="Gorenflot A."/>
            <person name="Berry V."/>
            <person name="Barbe V."/>
            <person name="Ben Mamoun C."/>
        </authorList>
    </citation>
    <scope>NUCLEOTIDE SEQUENCE [LARGE SCALE GENOMIC DNA]</scope>
    <source>
        <strain evidence="2 3">RI</strain>
    </source>
</reference>
<name>I7JE26_BABMR</name>
<sequence>MTPNATSIVSTGGASSRINIQTMSRNRYKTMITNDNSTPKADDEINGYIDTVKCLQHIGEMKKGDTKHSKFILYPHFTNSNGFVKHSNVKDVTRSSLLNAFAISGASAVYNMKRPSSTTSISTFSTITNDPAILPSSLLREIFMALVGAQIIYIVANVIANCDAAAIIAGSVAIQAIICHLDARPMSYWVSAILSINAAIALVLSLFLRFNGLEQLQLDPVLKRMTIFYASMAVIFACICCYLATTFARLISHEKKCIQKSLERIKTDEEVV</sequence>
<reference evidence="2 3" key="3">
    <citation type="journal article" date="2016" name="Sci. Rep.">
        <title>Genome-wide diversity and gene expression profiling of Babesia microti isolates identify polymorphic genes that mediate host-pathogen interactions.</title>
        <authorList>
            <person name="Silva J.C."/>
            <person name="Cornillot E."/>
            <person name="McCracken C."/>
            <person name="Usmani-Brown S."/>
            <person name="Dwivedi A."/>
            <person name="Ifeonu O.O."/>
            <person name="Crabtree J."/>
            <person name="Gotia H.T."/>
            <person name="Virji A.Z."/>
            <person name="Reynes C."/>
            <person name="Colinge J."/>
            <person name="Kumar V."/>
            <person name="Lawres L."/>
            <person name="Pazzi J.E."/>
            <person name="Pablo J.V."/>
            <person name="Hung C."/>
            <person name="Brancato J."/>
            <person name="Kumari P."/>
            <person name="Orvis J."/>
            <person name="Tretina K."/>
            <person name="Chibucos M."/>
            <person name="Ott S."/>
            <person name="Sadzewicz L."/>
            <person name="Sengamalay N."/>
            <person name="Shetty A.C."/>
            <person name="Su Q."/>
            <person name="Tallon L."/>
            <person name="Fraser C.M."/>
            <person name="Frutos R."/>
            <person name="Molina D.M."/>
            <person name="Krause P.J."/>
            <person name="Ben Mamoun C."/>
        </authorList>
    </citation>
    <scope>NUCLEOTIDE SEQUENCE [LARGE SCALE GENOMIC DNA]</scope>
    <source>
        <strain evidence="2 3">RI</strain>
    </source>
</reference>
<feature type="transmembrane region" description="Helical" evidence="1">
    <location>
        <begin position="228"/>
        <end position="251"/>
    </location>
</feature>
<dbReference type="AlphaFoldDB" id="I7JE26"/>
<dbReference type="KEGG" id="bmic:BmR1_04g09865"/>
<dbReference type="OrthoDB" id="366215at2759"/>
<keyword evidence="1" id="KW-1133">Transmembrane helix</keyword>
<evidence type="ECO:0000256" key="1">
    <source>
        <dbReference type="SAM" id="Phobius"/>
    </source>
</evidence>
<feature type="transmembrane region" description="Helical" evidence="1">
    <location>
        <begin position="188"/>
        <end position="208"/>
    </location>
</feature>
<dbReference type="GeneID" id="24426597"/>
<protein>
    <submittedName>
        <fullName evidence="2">Uncharacterized protein</fullName>
    </submittedName>
</protein>
<evidence type="ECO:0000313" key="2">
    <source>
        <dbReference type="EMBL" id="CCF76140.1"/>
    </source>
</evidence>
<organism evidence="2 3">
    <name type="scientific">Babesia microti (strain RI)</name>
    <dbReference type="NCBI Taxonomy" id="1133968"/>
    <lineage>
        <taxon>Eukaryota</taxon>
        <taxon>Sar</taxon>
        <taxon>Alveolata</taxon>
        <taxon>Apicomplexa</taxon>
        <taxon>Aconoidasida</taxon>
        <taxon>Piroplasmida</taxon>
        <taxon>Babesiidae</taxon>
        <taxon>Babesia</taxon>
    </lineage>
</organism>